<accession>A0A015NF86</accession>
<feature type="transmembrane region" description="Helical" evidence="10">
    <location>
        <begin position="326"/>
        <end position="353"/>
    </location>
</feature>
<keyword evidence="10" id="KW-0926">Vacuole</keyword>
<evidence type="ECO:0000256" key="4">
    <source>
        <dbReference type="ARBA" id="ARBA00022568"/>
    </source>
</evidence>
<dbReference type="InterPro" id="IPR044880">
    <property type="entry name" value="NCX_ion-bd_dom_sf"/>
</dbReference>
<dbReference type="PANTHER" id="PTHR31503">
    <property type="entry name" value="VACUOLAR CALCIUM ION TRANSPORTER"/>
    <property type="match status" value="1"/>
</dbReference>
<feature type="compositionally biased region" description="Pro residues" evidence="11">
    <location>
        <begin position="29"/>
        <end position="42"/>
    </location>
</feature>
<evidence type="ECO:0000256" key="6">
    <source>
        <dbReference type="ARBA" id="ARBA00022837"/>
    </source>
</evidence>
<dbReference type="HOGENOM" id="CLU_008721_4_2_1"/>
<dbReference type="PANTHER" id="PTHR31503:SF22">
    <property type="entry name" value="VACUOLAR CALCIUM ION TRANSPORTER"/>
    <property type="match status" value="1"/>
</dbReference>
<keyword evidence="7 10" id="KW-1133">Transmembrane helix</keyword>
<feature type="transmembrane region" description="Helical" evidence="10">
    <location>
        <begin position="297"/>
        <end position="319"/>
    </location>
</feature>
<comment type="caution">
    <text evidence="13">The sequence shown here is derived from an EMBL/GenBank/DDBJ whole genome shotgun (WGS) entry which is preliminary data.</text>
</comment>
<feature type="transmembrane region" description="Helical" evidence="10">
    <location>
        <begin position="147"/>
        <end position="170"/>
    </location>
</feature>
<evidence type="ECO:0000256" key="1">
    <source>
        <dbReference type="ARBA" id="ARBA00004127"/>
    </source>
</evidence>
<feature type="transmembrane region" description="Helical" evidence="10">
    <location>
        <begin position="387"/>
        <end position="407"/>
    </location>
</feature>
<comment type="subcellular location">
    <subcellularLocation>
        <location evidence="1">Endomembrane system</location>
        <topology evidence="1">Multi-pass membrane protein</topology>
    </subcellularLocation>
    <subcellularLocation>
        <location evidence="10">Vacuole membrane</location>
    </subcellularLocation>
</comment>
<protein>
    <recommendedName>
        <fullName evidence="10">Vacuolar calcium ion transporter</fullName>
    </recommendedName>
</protein>
<dbReference type="GO" id="GO:0012505">
    <property type="term" value="C:endomembrane system"/>
    <property type="evidence" value="ECO:0007669"/>
    <property type="project" value="UniProtKB-SubCell"/>
</dbReference>
<keyword evidence="5 10" id="KW-0812">Transmembrane</keyword>
<dbReference type="AlphaFoldDB" id="A0A015NF86"/>
<feature type="transmembrane region" description="Helical" evidence="10">
    <location>
        <begin position="83"/>
        <end position="102"/>
    </location>
</feature>
<dbReference type="OMA" id="NVPMTLN"/>
<feature type="transmembrane region" description="Helical" evidence="10">
    <location>
        <begin position="359"/>
        <end position="380"/>
    </location>
</feature>
<dbReference type="InterPro" id="IPR004713">
    <property type="entry name" value="CaH_exchang"/>
</dbReference>
<dbReference type="NCBIfam" id="TIGR00378">
    <property type="entry name" value="cax"/>
    <property type="match status" value="1"/>
</dbReference>
<feature type="transmembrane region" description="Helical" evidence="10">
    <location>
        <begin position="182"/>
        <end position="203"/>
    </location>
</feature>
<evidence type="ECO:0000256" key="7">
    <source>
        <dbReference type="ARBA" id="ARBA00022989"/>
    </source>
</evidence>
<keyword evidence="9 10" id="KW-0472">Membrane</keyword>
<dbReference type="FunFam" id="1.20.1420.30:FF:000011">
    <property type="entry name" value="Vacuolar calcium ion transporter"/>
    <property type="match status" value="1"/>
</dbReference>
<evidence type="ECO:0000256" key="9">
    <source>
        <dbReference type="ARBA" id="ARBA00023136"/>
    </source>
</evidence>
<keyword evidence="3 10" id="KW-0813">Transport</keyword>
<keyword evidence="8 10" id="KW-0406">Ion transport</keyword>
<organism evidence="13 14">
    <name type="scientific">Rhizophagus irregularis (strain DAOM 197198w)</name>
    <name type="common">Glomus intraradices</name>
    <dbReference type="NCBI Taxonomy" id="1432141"/>
    <lineage>
        <taxon>Eukaryota</taxon>
        <taxon>Fungi</taxon>
        <taxon>Fungi incertae sedis</taxon>
        <taxon>Mucoromycota</taxon>
        <taxon>Glomeromycotina</taxon>
        <taxon>Glomeromycetes</taxon>
        <taxon>Glomerales</taxon>
        <taxon>Glomeraceae</taxon>
        <taxon>Rhizophagus</taxon>
    </lineage>
</organism>
<keyword evidence="14" id="KW-1185">Reference proteome</keyword>
<evidence type="ECO:0000256" key="5">
    <source>
        <dbReference type="ARBA" id="ARBA00022692"/>
    </source>
</evidence>
<feature type="compositionally biased region" description="Low complexity" evidence="11">
    <location>
        <begin position="1"/>
        <end position="23"/>
    </location>
</feature>
<feature type="transmembrane region" description="Helical" evidence="10">
    <location>
        <begin position="60"/>
        <end position="77"/>
    </location>
</feature>
<dbReference type="Proteomes" id="UP000022910">
    <property type="component" value="Unassembled WGS sequence"/>
</dbReference>
<evidence type="ECO:0000256" key="3">
    <source>
        <dbReference type="ARBA" id="ARBA00022448"/>
    </source>
</evidence>
<evidence type="ECO:0000313" key="14">
    <source>
        <dbReference type="Proteomes" id="UP000022910"/>
    </source>
</evidence>
<feature type="transmembrane region" description="Helical" evidence="10">
    <location>
        <begin position="257"/>
        <end position="277"/>
    </location>
</feature>
<sequence>MSEGKSLSSNNNSTNLNYGSTSNKDTHKPPSPPSSPPVLHYPPPPPTFGKSLKLIVKNSWLNILLIFVPLGYIADALEMSDTWVFFLNFFAIIPLAKLLEFGTEDISLRVGQTIGGLLNATFGNAVELIVSIIALKEGQIRVVQASMLGGIVSNLLLVLGLCFVCGGCYHKVQTFNKTAAQTTSSLMTVACIGLIIPAAFNFSVDTTKNERKDELLNLSHGTAIVLLTIYGLYLFFQLKTHSDLYAAESEEEEDPKLSPFVSILLLTVVTIFISFSADCLVDSIEGIVESSGLSRTFVGLILLPIVGNAAENVTAITAAMKNKMDLAINVAAGSSMQIALFITPFLVVLGWIIGVDMSLYFQSFETVVLFIAVLLTSFLIQDGESNWLEGVLLLATYSIVALAFFFYPNEDYNP</sequence>
<dbReference type="OrthoDB" id="1699231at2759"/>
<feature type="region of interest" description="Disordered" evidence="11">
    <location>
        <begin position="1"/>
        <end position="42"/>
    </location>
</feature>
<dbReference type="GO" id="GO:0015369">
    <property type="term" value="F:calcium:proton antiporter activity"/>
    <property type="evidence" value="ECO:0007669"/>
    <property type="project" value="UniProtKB-UniRule"/>
</dbReference>
<dbReference type="Gene3D" id="1.20.1420.30">
    <property type="entry name" value="NCX, central ion-binding region"/>
    <property type="match status" value="1"/>
</dbReference>
<proteinExistence type="inferred from homology"/>
<comment type="similarity">
    <text evidence="2 10">Belongs to the Ca(2+):cation antiporter (CaCA) (TC 2.A.19) family.</text>
</comment>
<evidence type="ECO:0000256" key="10">
    <source>
        <dbReference type="RuleBase" id="RU365028"/>
    </source>
</evidence>
<gene>
    <name evidence="13" type="ORF">RirG_018790</name>
</gene>
<name>A0A015NF86_RHIIW</name>
<dbReference type="InterPro" id="IPR004798">
    <property type="entry name" value="CAX-like"/>
</dbReference>
<reference evidence="13 14" key="1">
    <citation type="submission" date="2014-02" db="EMBL/GenBank/DDBJ databases">
        <title>Single nucleus genome sequencing reveals high similarity among nuclei of an endomycorrhizal fungus.</title>
        <authorList>
            <person name="Lin K."/>
            <person name="Geurts R."/>
            <person name="Zhang Z."/>
            <person name="Limpens E."/>
            <person name="Saunders D.G."/>
            <person name="Mu D."/>
            <person name="Pang E."/>
            <person name="Cao H."/>
            <person name="Cha H."/>
            <person name="Lin T."/>
            <person name="Zhou Q."/>
            <person name="Shang Y."/>
            <person name="Li Y."/>
            <person name="Ivanov S."/>
            <person name="Sharma T."/>
            <person name="Velzen R.V."/>
            <person name="Ruijter N.D."/>
            <person name="Aanen D.K."/>
            <person name="Win J."/>
            <person name="Kamoun S."/>
            <person name="Bisseling T."/>
            <person name="Huang S."/>
        </authorList>
    </citation>
    <scope>NUCLEOTIDE SEQUENCE [LARGE SCALE GENOMIC DNA]</scope>
    <source>
        <strain evidence="14">DAOM197198w</strain>
    </source>
</reference>
<keyword evidence="10" id="KW-0050">Antiport</keyword>
<feature type="transmembrane region" description="Helical" evidence="10">
    <location>
        <begin position="215"/>
        <end position="236"/>
    </location>
</feature>
<dbReference type="GO" id="GO:0000329">
    <property type="term" value="C:fungal-type vacuole membrane"/>
    <property type="evidence" value="ECO:0007669"/>
    <property type="project" value="TreeGrafter"/>
</dbReference>
<comment type="function">
    <text evidence="10">Has a role in promoting intracellular calcium ion sequestration via the exchange of calcium ions for hydrogen ions across the vacuolar membrane. Involved also in manganese ion homeostasis via its uptake into the vacuole.</text>
</comment>
<evidence type="ECO:0000259" key="12">
    <source>
        <dbReference type="Pfam" id="PF01699"/>
    </source>
</evidence>
<dbReference type="EMBL" id="JEMT01009796">
    <property type="protein sequence ID" value="EXX77998.1"/>
    <property type="molecule type" value="Genomic_DNA"/>
</dbReference>
<evidence type="ECO:0000256" key="2">
    <source>
        <dbReference type="ARBA" id="ARBA00008170"/>
    </source>
</evidence>
<dbReference type="Pfam" id="PF01699">
    <property type="entry name" value="Na_Ca_ex"/>
    <property type="match status" value="2"/>
</dbReference>
<feature type="transmembrane region" description="Helical" evidence="10">
    <location>
        <begin position="114"/>
        <end position="135"/>
    </location>
</feature>
<keyword evidence="4 10" id="KW-0109">Calcium transport</keyword>
<keyword evidence="6 10" id="KW-0106">Calcium</keyword>
<feature type="domain" description="Sodium/calcium exchanger membrane region" evidence="12">
    <location>
        <begin position="262"/>
        <end position="405"/>
    </location>
</feature>
<feature type="domain" description="Sodium/calcium exchanger membrane region" evidence="12">
    <location>
        <begin position="82"/>
        <end position="238"/>
    </location>
</feature>
<dbReference type="InterPro" id="IPR004837">
    <property type="entry name" value="NaCa_Exmemb"/>
</dbReference>
<evidence type="ECO:0000313" key="13">
    <source>
        <dbReference type="EMBL" id="EXX77998.1"/>
    </source>
</evidence>
<evidence type="ECO:0000256" key="8">
    <source>
        <dbReference type="ARBA" id="ARBA00023065"/>
    </source>
</evidence>
<dbReference type="NCBIfam" id="TIGR00846">
    <property type="entry name" value="caca2"/>
    <property type="match status" value="1"/>
</dbReference>
<evidence type="ECO:0000256" key="11">
    <source>
        <dbReference type="SAM" id="MobiDB-lite"/>
    </source>
</evidence>
<dbReference type="GO" id="GO:0006874">
    <property type="term" value="P:intracellular calcium ion homeostasis"/>
    <property type="evidence" value="ECO:0007669"/>
    <property type="project" value="TreeGrafter"/>
</dbReference>